<accession>A0A480AQ73</accession>
<gene>
    <name evidence="4" type="ORF">AQPW35_22370</name>
</gene>
<reference evidence="4" key="1">
    <citation type="journal article" date="2019" name="Int. J. Syst. Evol. Microbiol.">
        <title>Aquabacterium pictum sp. nov., the first aerobic bacteriochlorophyll a-containing fresh water bacterium in the genus Aquabacterium of the class Betaproteobacteria.</title>
        <authorList>
            <person name="Hirose S."/>
            <person name="Tank M."/>
            <person name="Hara E."/>
            <person name="Tamaki H."/>
            <person name="Mori K."/>
            <person name="Takaichi S."/>
            <person name="Haruta S."/>
            <person name="Hanada S."/>
        </authorList>
    </citation>
    <scope>NUCLEOTIDE SEQUENCE</scope>
    <source>
        <strain evidence="4">W35</strain>
    </source>
</reference>
<comment type="caution">
    <text evidence="4">The sequence shown here is derived from an EMBL/GenBank/DDBJ whole genome shotgun (WGS) entry which is preliminary data.</text>
</comment>
<organism evidence="4 5">
    <name type="scientific">Pseudaquabacterium pictum</name>
    <dbReference type="NCBI Taxonomy" id="2315236"/>
    <lineage>
        <taxon>Bacteria</taxon>
        <taxon>Pseudomonadati</taxon>
        <taxon>Pseudomonadota</taxon>
        <taxon>Betaproteobacteria</taxon>
        <taxon>Burkholderiales</taxon>
        <taxon>Sphaerotilaceae</taxon>
        <taxon>Pseudaquabacterium</taxon>
    </lineage>
</organism>
<keyword evidence="3" id="KW-0812">Transmembrane</keyword>
<sequence length="161" mass="17825">MEWMHPNVATRPPRVNTLIDVAHTVLKTLVQAPIAHGSAASCGRMECLTMLQYLMWANAAAVLLAAGWWASARHHQRKIDQLEMQLKVTRQTAQAHTEQARRQIGKLQAELAARPPAPQQDDAPATARRKVAAPDRFERHDDGFPQTAVIGDAFKPTQLLG</sequence>
<evidence type="ECO:0000256" key="1">
    <source>
        <dbReference type="SAM" id="Coils"/>
    </source>
</evidence>
<dbReference type="Proteomes" id="UP000301751">
    <property type="component" value="Unassembled WGS sequence"/>
</dbReference>
<protein>
    <submittedName>
        <fullName evidence="4">Uncharacterized protein</fullName>
    </submittedName>
</protein>
<feature type="coiled-coil region" evidence="1">
    <location>
        <begin position="72"/>
        <end position="110"/>
    </location>
</feature>
<keyword evidence="5" id="KW-1185">Reference proteome</keyword>
<proteinExistence type="predicted"/>
<name>A0A480AQ73_9BURK</name>
<keyword evidence="3" id="KW-0472">Membrane</keyword>
<evidence type="ECO:0000313" key="4">
    <source>
        <dbReference type="EMBL" id="GCL63156.1"/>
    </source>
</evidence>
<keyword evidence="3" id="KW-1133">Transmembrane helix</keyword>
<evidence type="ECO:0000256" key="2">
    <source>
        <dbReference type="SAM" id="MobiDB-lite"/>
    </source>
</evidence>
<dbReference type="EMBL" id="BJCL01000004">
    <property type="protein sequence ID" value="GCL63156.1"/>
    <property type="molecule type" value="Genomic_DNA"/>
</dbReference>
<evidence type="ECO:0000256" key="3">
    <source>
        <dbReference type="SAM" id="Phobius"/>
    </source>
</evidence>
<dbReference type="AlphaFoldDB" id="A0A480AQ73"/>
<feature type="compositionally biased region" description="Basic and acidic residues" evidence="2">
    <location>
        <begin position="132"/>
        <end position="143"/>
    </location>
</feature>
<feature type="transmembrane region" description="Helical" evidence="3">
    <location>
        <begin position="53"/>
        <end position="71"/>
    </location>
</feature>
<evidence type="ECO:0000313" key="5">
    <source>
        <dbReference type="Proteomes" id="UP000301751"/>
    </source>
</evidence>
<keyword evidence="1" id="KW-0175">Coiled coil</keyword>
<feature type="region of interest" description="Disordered" evidence="2">
    <location>
        <begin position="113"/>
        <end position="148"/>
    </location>
</feature>